<keyword evidence="1" id="KW-1134">Transmembrane beta strand</keyword>
<evidence type="ECO:0000313" key="4">
    <source>
        <dbReference type="Proteomes" id="UP000267159"/>
    </source>
</evidence>
<feature type="domain" description="TonB-dependent receptor plug" evidence="2">
    <location>
        <begin position="114"/>
        <end position="219"/>
    </location>
</feature>
<protein>
    <submittedName>
        <fullName evidence="3">SusC/RagA family TonB-linked outer membrane protein</fullName>
    </submittedName>
</protein>
<dbReference type="Proteomes" id="UP000267159">
    <property type="component" value="Unassembled WGS sequence"/>
</dbReference>
<comment type="subcellular location">
    <subcellularLocation>
        <location evidence="1">Cell outer membrane</location>
        <topology evidence="1">Multi-pass membrane protein</topology>
    </subcellularLocation>
</comment>
<dbReference type="InterPro" id="IPR023996">
    <property type="entry name" value="TonB-dep_OMP_SusC/RagA"/>
</dbReference>
<evidence type="ECO:0000259" key="2">
    <source>
        <dbReference type="Pfam" id="PF07715"/>
    </source>
</evidence>
<evidence type="ECO:0000256" key="1">
    <source>
        <dbReference type="PROSITE-ProRule" id="PRU01360"/>
    </source>
</evidence>
<dbReference type="InterPro" id="IPR037066">
    <property type="entry name" value="Plug_dom_sf"/>
</dbReference>
<dbReference type="EMBL" id="RAZM01000003">
    <property type="protein sequence ID" value="RLT81598.1"/>
    <property type="molecule type" value="Genomic_DNA"/>
</dbReference>
<proteinExistence type="inferred from homology"/>
<dbReference type="PROSITE" id="PS52016">
    <property type="entry name" value="TONB_DEPENDENT_REC_3"/>
    <property type="match status" value="1"/>
</dbReference>
<gene>
    <name evidence="3" type="ORF">D7Y07_01995</name>
</gene>
<reference evidence="3 4" key="1">
    <citation type="submission" date="2018-09" db="EMBL/GenBank/DDBJ databases">
        <title>Murine metabolic-syndrome-specific gut microbial biobank.</title>
        <authorList>
            <person name="Liu C."/>
        </authorList>
    </citation>
    <scope>NUCLEOTIDE SEQUENCE [LARGE SCALE GENOMIC DNA]</scope>
    <source>
        <strain evidence="3 4">0.1X-D8-26</strain>
    </source>
</reference>
<keyword evidence="1" id="KW-0812">Transmembrane</keyword>
<dbReference type="GO" id="GO:0009279">
    <property type="term" value="C:cell outer membrane"/>
    <property type="evidence" value="ECO:0007669"/>
    <property type="project" value="UniProtKB-SubCell"/>
</dbReference>
<organism evidence="3 4">
    <name type="scientific">Bacteroides acidifaciens</name>
    <dbReference type="NCBI Taxonomy" id="85831"/>
    <lineage>
        <taxon>Bacteria</taxon>
        <taxon>Pseudomonadati</taxon>
        <taxon>Bacteroidota</taxon>
        <taxon>Bacteroidia</taxon>
        <taxon>Bacteroidales</taxon>
        <taxon>Bacteroidaceae</taxon>
        <taxon>Bacteroides</taxon>
    </lineage>
</organism>
<dbReference type="NCBIfam" id="TIGR04057">
    <property type="entry name" value="SusC_RagA_signa"/>
    <property type="match status" value="1"/>
</dbReference>
<name>A0A3L8ACJ9_9BACE</name>
<dbReference type="AlphaFoldDB" id="A0A3L8ACJ9"/>
<keyword evidence="1" id="KW-0813">Transport</keyword>
<dbReference type="SUPFAM" id="SSF56935">
    <property type="entry name" value="Porins"/>
    <property type="match status" value="1"/>
</dbReference>
<dbReference type="InterPro" id="IPR023997">
    <property type="entry name" value="TonB-dep_OMP_SusC/RagA_CS"/>
</dbReference>
<keyword evidence="1" id="KW-0998">Cell outer membrane</keyword>
<sequence length="999" mass="112456">MKTMMKRFIIGAMLILGLCSWVKAQKIDVRIRVVDEWNRPLQGVMMRIGGNDDESFLSDKDGMIECRADKGAELSFEKYNQLQRKLKVTGEVMTVKLDKDNRLFELGYDQRVTKENTTAAIDGVSADEMKLSGEINPLNTLYGLIPGLGVYHNGSLPYNSTPDIYVRGMASNQGNKVLVLVDGVEREIGSLNVDEIESVTVLKDAASLALYGNRGTDGVICVTTKRGGNNKMRTHVGYNFTVQTPFRIPGMADAVSYANAVNEALGYDGLAPRYTQADIQALQNGTSPLAIVDWKNQILRKTAFNHDLNLSFDGANERMRYYVFANYTSNRGFFNNTDLNDGYSTQVEMYALKLRTNLEANISPTTMARMNLMGRLMQYQQPTGGTSLANVYNTPVIAAPIYDRNGVWAKNQMFTNPLAVQAANGYGQVLQRTLFADLTIEQDLSMITPGLSAQVRVTYDNSADIADFRTKSYAYSIATPVRDAAGNISDLSYSRYGNDTEMSFTSGLQAQVMRTYIWGKVNYERDFGKHHLDVAGIYSQGRRKYLGANGTNAFRDYMAHLSYSYDNRYLADVVCSYSGSLKMPVGDKYRVYPAVSVAWIASNEEFMHRFSVLDYLKLRASFGVTGNDSRLFYDMDKQFNGPGQEYIFVGTTSTGGLAQGGFPSKGIEPEKEYKANFGVEVGIWKGLSMQVDAFYNRRKNIRQYAGGVYSSVVGRDVGSLFTGEVKNYGGEITLGWQQQLDKFSYFIKGNFSYAKNEIVNINEEYHPYKYMYATGNSIGQLYGLMAEGLYQKEDFDAQGNLLPGLPVSTYESELRPGDVKYKDLNGDGKIDDYDHCHQQYSTLPEIYYGFSLGADYRNWGIKAHFQGVAHRSVSTMLASIYHPLYGNDKNVSEHYLENRWTDATPDARYPRLTTLSNNHNFQTSSLWMEKGDYLKLRVLELSYKLPTRFAEKMRMSDCRLFLKGMNLFSIDHVGIMDPEQMDMEYPSSRSYLIGINVLF</sequence>
<evidence type="ECO:0000313" key="3">
    <source>
        <dbReference type="EMBL" id="RLT81598.1"/>
    </source>
</evidence>
<accession>A0A3L8ACJ9</accession>
<dbReference type="InterPro" id="IPR012910">
    <property type="entry name" value="Plug_dom"/>
</dbReference>
<comment type="caution">
    <text evidence="3">The sequence shown here is derived from an EMBL/GenBank/DDBJ whole genome shotgun (WGS) entry which is preliminary data.</text>
</comment>
<dbReference type="Gene3D" id="2.170.130.10">
    <property type="entry name" value="TonB-dependent receptor, plug domain"/>
    <property type="match status" value="1"/>
</dbReference>
<comment type="similarity">
    <text evidence="1">Belongs to the TonB-dependent receptor family.</text>
</comment>
<dbReference type="NCBIfam" id="TIGR04056">
    <property type="entry name" value="OMP_RagA_SusC"/>
    <property type="match status" value="1"/>
</dbReference>
<keyword evidence="1" id="KW-0472">Membrane</keyword>
<dbReference type="Pfam" id="PF07715">
    <property type="entry name" value="Plug"/>
    <property type="match status" value="1"/>
</dbReference>
<dbReference type="InterPro" id="IPR039426">
    <property type="entry name" value="TonB-dep_rcpt-like"/>
</dbReference>